<dbReference type="AlphaFoldDB" id="A0A6J6DAT7"/>
<dbReference type="EMBL" id="CAEZTD010000042">
    <property type="protein sequence ID" value="CAB4560416.1"/>
    <property type="molecule type" value="Genomic_DNA"/>
</dbReference>
<keyword evidence="2" id="KW-0812">Transmembrane</keyword>
<evidence type="ECO:0000256" key="2">
    <source>
        <dbReference type="SAM" id="Phobius"/>
    </source>
</evidence>
<keyword evidence="2" id="KW-0472">Membrane</keyword>
<protein>
    <submittedName>
        <fullName evidence="3">Unannotated protein</fullName>
    </submittedName>
</protein>
<accession>A0A6J6DAT7</accession>
<gene>
    <name evidence="3" type="ORF">UFOPK1591_00697</name>
</gene>
<feature type="transmembrane region" description="Helical" evidence="2">
    <location>
        <begin position="34"/>
        <end position="55"/>
    </location>
</feature>
<proteinExistence type="predicted"/>
<reference evidence="3" key="1">
    <citation type="submission" date="2020-05" db="EMBL/GenBank/DDBJ databases">
        <authorList>
            <person name="Chiriac C."/>
            <person name="Salcher M."/>
            <person name="Ghai R."/>
            <person name="Kavagutti S V."/>
        </authorList>
    </citation>
    <scope>NUCLEOTIDE SEQUENCE</scope>
</reference>
<evidence type="ECO:0000313" key="3">
    <source>
        <dbReference type="EMBL" id="CAB4560416.1"/>
    </source>
</evidence>
<keyword evidence="2" id="KW-1133">Transmembrane helix</keyword>
<feature type="region of interest" description="Disordered" evidence="1">
    <location>
        <begin position="84"/>
        <end position="103"/>
    </location>
</feature>
<feature type="compositionally biased region" description="Polar residues" evidence="1">
    <location>
        <begin position="89"/>
        <end position="102"/>
    </location>
</feature>
<organism evidence="3">
    <name type="scientific">freshwater metagenome</name>
    <dbReference type="NCBI Taxonomy" id="449393"/>
    <lineage>
        <taxon>unclassified sequences</taxon>
        <taxon>metagenomes</taxon>
        <taxon>ecological metagenomes</taxon>
    </lineage>
</organism>
<name>A0A6J6DAT7_9ZZZZ</name>
<evidence type="ECO:0000256" key="1">
    <source>
        <dbReference type="SAM" id="MobiDB-lite"/>
    </source>
</evidence>
<sequence length="204" mass="22123">MTTFCWLPPDSEETFASAEGALTASSFKVARTSLLSRFALINLMFVNFLSARIAAFSRTFSVIARPSCSRSAGKYAERFKSSREVSDCPPTSTMPENDSSPANVFMKSDCPLPTTPETPSISPRRDSTATFLKPVPVKPERRKLTSPGFADFAGNVCSSSLPMIIESNSSSEILETSATPRILPSRKTVTRSAISRTSASRCVM</sequence>